<dbReference type="RefSeq" id="WP_334478841.1">
    <property type="nucleotide sequence ID" value="NZ_JAZHRV010000001.1"/>
</dbReference>
<evidence type="ECO:0000256" key="1">
    <source>
        <dbReference type="SAM" id="MobiDB-lite"/>
    </source>
</evidence>
<dbReference type="Gene3D" id="3.40.50.1820">
    <property type="entry name" value="alpha/beta hydrolase"/>
    <property type="match status" value="1"/>
</dbReference>
<organism evidence="2 3">
    <name type="scientific">Bradyrhizobium algeriense</name>
    <dbReference type="NCBI Taxonomy" id="634784"/>
    <lineage>
        <taxon>Bacteria</taxon>
        <taxon>Pseudomonadati</taxon>
        <taxon>Pseudomonadota</taxon>
        <taxon>Alphaproteobacteria</taxon>
        <taxon>Hyphomicrobiales</taxon>
        <taxon>Nitrobacteraceae</taxon>
        <taxon>Bradyrhizobium</taxon>
    </lineage>
</organism>
<dbReference type="SUPFAM" id="SSF53474">
    <property type="entry name" value="alpha/beta-Hydrolases"/>
    <property type="match status" value="1"/>
</dbReference>
<name>A0ABU8B6M0_9BRAD</name>
<comment type="caution">
    <text evidence="2">The sequence shown here is derived from an EMBL/GenBank/DDBJ whole genome shotgun (WGS) entry which is preliminary data.</text>
</comment>
<evidence type="ECO:0000313" key="3">
    <source>
        <dbReference type="Proteomes" id="UP001364224"/>
    </source>
</evidence>
<feature type="region of interest" description="Disordered" evidence="1">
    <location>
        <begin position="80"/>
        <end position="103"/>
    </location>
</feature>
<evidence type="ECO:0000313" key="2">
    <source>
        <dbReference type="EMBL" id="MEH2554174.1"/>
    </source>
</evidence>
<accession>A0ABU8B6M0</accession>
<keyword evidence="3" id="KW-1185">Reference proteome</keyword>
<reference evidence="2 3" key="1">
    <citation type="submission" date="2024-02" db="EMBL/GenBank/DDBJ databases">
        <title>Adaptive strategies in a cosmopolitan and abundant soil bacterium.</title>
        <authorList>
            <person name="Carini P."/>
        </authorList>
    </citation>
    <scope>NUCLEOTIDE SEQUENCE [LARGE SCALE GENOMIC DNA]</scope>
    <source>
        <strain evidence="2 3">AZCC 1608</strain>
    </source>
</reference>
<evidence type="ECO:0008006" key="4">
    <source>
        <dbReference type="Google" id="ProtNLM"/>
    </source>
</evidence>
<protein>
    <recommendedName>
        <fullName evidence="4">Peptidase S9 prolyl oligopeptidase catalytic domain-containing protein</fullName>
    </recommendedName>
</protein>
<dbReference type="Proteomes" id="UP001364224">
    <property type="component" value="Unassembled WGS sequence"/>
</dbReference>
<sequence length="168" mass="18190">MGKTSRIPTLWIYAQNDKFFGPELVRRLRDAFTGAGGRAQFVDFPPHGDDGHSLFSRGMPLWTPVVDDFLRDQNLGTRDIAAMPAPSPLQPPPQLRDKGRAGFADSLSASPHRAFAVSPKGAFAFRSGRRSTREAAEAALTACAEYAPDCTLYAVDDHLADTANAGSR</sequence>
<feature type="compositionally biased region" description="Pro residues" evidence="1">
    <location>
        <begin position="85"/>
        <end position="94"/>
    </location>
</feature>
<dbReference type="EMBL" id="JAZHRV010000001">
    <property type="protein sequence ID" value="MEH2554174.1"/>
    <property type="molecule type" value="Genomic_DNA"/>
</dbReference>
<dbReference type="InterPro" id="IPR029058">
    <property type="entry name" value="AB_hydrolase_fold"/>
</dbReference>
<proteinExistence type="predicted"/>
<gene>
    <name evidence="2" type="ORF">V1286_001703</name>
</gene>